<dbReference type="PANTHER" id="PTHR22617:SF41">
    <property type="entry name" value="CHEMOTAXIS SIGNAL TRANSDUCTION SYSTEM ADAPTOR PROTEIN CHEW"/>
    <property type="match status" value="1"/>
</dbReference>
<evidence type="ECO:0000313" key="3">
    <source>
        <dbReference type="Proteomes" id="UP000283077"/>
    </source>
</evidence>
<dbReference type="SUPFAM" id="SSF50341">
    <property type="entry name" value="CheW-like"/>
    <property type="match status" value="1"/>
</dbReference>
<dbReference type="EMBL" id="SACS01000009">
    <property type="protein sequence ID" value="RVU37541.1"/>
    <property type="molecule type" value="Genomic_DNA"/>
</dbReference>
<protein>
    <submittedName>
        <fullName evidence="2">Chemotaxis protein CheW</fullName>
    </submittedName>
</protein>
<comment type="caution">
    <text evidence="2">The sequence shown here is derived from an EMBL/GenBank/DDBJ whole genome shotgun (WGS) entry which is preliminary data.</text>
</comment>
<reference evidence="2 3" key="1">
    <citation type="submission" date="2019-01" db="EMBL/GenBank/DDBJ databases">
        <authorList>
            <person name="Chen W.-M."/>
        </authorList>
    </citation>
    <scope>NUCLEOTIDE SEQUENCE [LARGE SCALE GENOMIC DNA]</scope>
    <source>
        <strain evidence="2 3">KYPC3</strain>
    </source>
</reference>
<sequence>MVDEQFNKDPLSHQHFLTFLLRDECFGISISSVKEIIEYDNVTPIPLMPDFVKGVLNLRGDVVPVIDLSIRFNKSATEISKRTCIVILEILFEEQIVTIGAVVDSVSEVIEINMDNIEPAPTFGARIRAQFILGVANVGEQFVILLRGERVLSLDEMAAIIEKVAD</sequence>
<dbReference type="GO" id="GO:0006935">
    <property type="term" value="P:chemotaxis"/>
    <property type="evidence" value="ECO:0007669"/>
    <property type="project" value="InterPro"/>
</dbReference>
<feature type="domain" description="CheW-like" evidence="1">
    <location>
        <begin position="13"/>
        <end position="157"/>
    </location>
</feature>
<dbReference type="OrthoDB" id="9790406at2"/>
<dbReference type="PROSITE" id="PS50851">
    <property type="entry name" value="CHEW"/>
    <property type="match status" value="1"/>
</dbReference>
<dbReference type="GO" id="GO:0007165">
    <property type="term" value="P:signal transduction"/>
    <property type="evidence" value="ECO:0007669"/>
    <property type="project" value="InterPro"/>
</dbReference>
<proteinExistence type="predicted"/>
<dbReference type="GO" id="GO:0005829">
    <property type="term" value="C:cytosol"/>
    <property type="evidence" value="ECO:0007669"/>
    <property type="project" value="TreeGrafter"/>
</dbReference>
<dbReference type="InterPro" id="IPR036061">
    <property type="entry name" value="CheW-like_dom_sf"/>
</dbReference>
<dbReference type="Proteomes" id="UP000283077">
    <property type="component" value="Unassembled WGS sequence"/>
</dbReference>
<name>A0A437QSQ9_9GAMM</name>
<keyword evidence="3" id="KW-1185">Reference proteome</keyword>
<dbReference type="Pfam" id="PF01584">
    <property type="entry name" value="CheW"/>
    <property type="match status" value="1"/>
</dbReference>
<dbReference type="InterPro" id="IPR039315">
    <property type="entry name" value="CheW"/>
</dbReference>
<dbReference type="AlphaFoldDB" id="A0A437QSQ9"/>
<dbReference type="Gene3D" id="2.30.30.40">
    <property type="entry name" value="SH3 Domains"/>
    <property type="match status" value="1"/>
</dbReference>
<organism evidence="2 3">
    <name type="scientific">Rheinheimera riviphila</name>
    <dbReference type="NCBI Taxonomy" id="1834037"/>
    <lineage>
        <taxon>Bacteria</taxon>
        <taxon>Pseudomonadati</taxon>
        <taxon>Pseudomonadota</taxon>
        <taxon>Gammaproteobacteria</taxon>
        <taxon>Chromatiales</taxon>
        <taxon>Chromatiaceae</taxon>
        <taxon>Rheinheimera</taxon>
    </lineage>
</organism>
<gene>
    <name evidence="2" type="ORF">EOE67_10170</name>
</gene>
<dbReference type="Gene3D" id="2.40.50.180">
    <property type="entry name" value="CheA-289, Domain 4"/>
    <property type="match status" value="1"/>
</dbReference>
<accession>A0A437QSQ9</accession>
<evidence type="ECO:0000259" key="1">
    <source>
        <dbReference type="PROSITE" id="PS50851"/>
    </source>
</evidence>
<dbReference type="PANTHER" id="PTHR22617">
    <property type="entry name" value="CHEMOTAXIS SENSOR HISTIDINE KINASE-RELATED"/>
    <property type="match status" value="1"/>
</dbReference>
<evidence type="ECO:0000313" key="2">
    <source>
        <dbReference type="EMBL" id="RVU37541.1"/>
    </source>
</evidence>
<dbReference type="InterPro" id="IPR002545">
    <property type="entry name" value="CheW-lke_dom"/>
</dbReference>
<dbReference type="SMART" id="SM00260">
    <property type="entry name" value="CheW"/>
    <property type="match status" value="1"/>
</dbReference>